<sequence>MPNKYIVVFKDDVTQEQIDEYARNVDQNGGQVTNRYTDVLKGFAAQITDTQLQTFQSLQGEGIIDYVGVFWASAFGDLHR</sequence>
<protein>
    <recommendedName>
        <fullName evidence="2">Inhibitor I9 domain-containing protein</fullName>
    </recommendedName>
</protein>
<dbReference type="Proteomes" id="UP000807353">
    <property type="component" value="Unassembled WGS sequence"/>
</dbReference>
<dbReference type="EMBL" id="MU150286">
    <property type="protein sequence ID" value="KAF9461283.1"/>
    <property type="molecule type" value="Genomic_DNA"/>
</dbReference>
<dbReference type="OrthoDB" id="5518345at2759"/>
<accession>A0A9P5Y0Z4</accession>
<dbReference type="Pfam" id="PF05922">
    <property type="entry name" value="Inhibitor_I9"/>
    <property type="match status" value="1"/>
</dbReference>
<dbReference type="AlphaFoldDB" id="A0A9P5Y0Z4"/>
<dbReference type="PANTHER" id="PTHR28288">
    <property type="entry name" value="PROTEASE B INHIBITOR 2"/>
    <property type="match status" value="1"/>
</dbReference>
<dbReference type="InterPro" id="IPR010259">
    <property type="entry name" value="S8pro/Inhibitor_I9"/>
</dbReference>
<dbReference type="SUPFAM" id="SSF54897">
    <property type="entry name" value="Protease propeptides/inhibitors"/>
    <property type="match status" value="1"/>
</dbReference>
<evidence type="ECO:0000313" key="3">
    <source>
        <dbReference type="EMBL" id="KAF9461283.1"/>
    </source>
</evidence>
<gene>
    <name evidence="3" type="ORF">BDZ94DRAFT_1323431</name>
</gene>
<dbReference type="InterPro" id="IPR037045">
    <property type="entry name" value="S8pro/Inhibitor_I9_sf"/>
</dbReference>
<evidence type="ECO:0000259" key="2">
    <source>
        <dbReference type="Pfam" id="PF05922"/>
    </source>
</evidence>
<proteinExistence type="inferred from homology"/>
<dbReference type="PANTHER" id="PTHR28288:SF2">
    <property type="entry name" value="PROTEASE B INHIBITOR 2"/>
    <property type="match status" value="1"/>
</dbReference>
<dbReference type="GO" id="GO:0042144">
    <property type="term" value="P:vacuole fusion, non-autophagic"/>
    <property type="evidence" value="ECO:0007669"/>
    <property type="project" value="TreeGrafter"/>
</dbReference>
<feature type="domain" description="Inhibitor I9" evidence="2">
    <location>
        <begin position="4"/>
        <end position="54"/>
    </location>
</feature>
<comment type="caution">
    <text evidence="3">The sequence shown here is derived from an EMBL/GenBank/DDBJ whole genome shotgun (WGS) entry which is preliminary data.</text>
</comment>
<reference evidence="3" key="1">
    <citation type="submission" date="2020-11" db="EMBL/GenBank/DDBJ databases">
        <authorList>
            <consortium name="DOE Joint Genome Institute"/>
            <person name="Ahrendt S."/>
            <person name="Riley R."/>
            <person name="Andreopoulos W."/>
            <person name="Labutti K."/>
            <person name="Pangilinan J."/>
            <person name="Ruiz-Duenas F.J."/>
            <person name="Barrasa J.M."/>
            <person name="Sanchez-Garcia M."/>
            <person name="Camarero S."/>
            <person name="Miyauchi S."/>
            <person name="Serrano A."/>
            <person name="Linde D."/>
            <person name="Babiker R."/>
            <person name="Drula E."/>
            <person name="Ayuso-Fernandez I."/>
            <person name="Pacheco R."/>
            <person name="Padilla G."/>
            <person name="Ferreira P."/>
            <person name="Barriuso J."/>
            <person name="Kellner H."/>
            <person name="Castanera R."/>
            <person name="Alfaro M."/>
            <person name="Ramirez L."/>
            <person name="Pisabarro A.G."/>
            <person name="Kuo A."/>
            <person name="Tritt A."/>
            <person name="Lipzen A."/>
            <person name="He G."/>
            <person name="Yan M."/>
            <person name="Ng V."/>
            <person name="Cullen D."/>
            <person name="Martin F."/>
            <person name="Rosso M.-N."/>
            <person name="Henrissat B."/>
            <person name="Hibbett D."/>
            <person name="Martinez A.T."/>
            <person name="Grigoriev I.V."/>
        </authorList>
    </citation>
    <scope>NUCLEOTIDE SEQUENCE</scope>
    <source>
        <strain evidence="3">CBS 247.69</strain>
    </source>
</reference>
<comment type="similarity">
    <text evidence="1">Belongs to the protease inhibitor I9 family.</text>
</comment>
<evidence type="ECO:0000313" key="4">
    <source>
        <dbReference type="Proteomes" id="UP000807353"/>
    </source>
</evidence>
<evidence type="ECO:0000256" key="1">
    <source>
        <dbReference type="ARBA" id="ARBA00038069"/>
    </source>
</evidence>
<keyword evidence="4" id="KW-1185">Reference proteome</keyword>
<dbReference type="Gene3D" id="3.30.70.80">
    <property type="entry name" value="Peptidase S8 propeptide/proteinase inhibitor I9"/>
    <property type="match status" value="1"/>
</dbReference>
<organism evidence="3 4">
    <name type="scientific">Collybia nuda</name>
    <dbReference type="NCBI Taxonomy" id="64659"/>
    <lineage>
        <taxon>Eukaryota</taxon>
        <taxon>Fungi</taxon>
        <taxon>Dikarya</taxon>
        <taxon>Basidiomycota</taxon>
        <taxon>Agaricomycotina</taxon>
        <taxon>Agaricomycetes</taxon>
        <taxon>Agaricomycetidae</taxon>
        <taxon>Agaricales</taxon>
        <taxon>Tricholomatineae</taxon>
        <taxon>Clitocybaceae</taxon>
        <taxon>Collybia</taxon>
    </lineage>
</organism>
<name>A0A9P5Y0Z4_9AGAR</name>
<dbReference type="GO" id="GO:0004866">
    <property type="term" value="F:endopeptidase inhibitor activity"/>
    <property type="evidence" value="ECO:0007669"/>
    <property type="project" value="TreeGrafter"/>
</dbReference>
<dbReference type="InterPro" id="IPR052471">
    <property type="entry name" value="PBI_I9"/>
</dbReference>